<proteinExistence type="predicted"/>
<reference evidence="2 3" key="1">
    <citation type="submission" date="2018-10" db="EMBL/GenBank/DDBJ databases">
        <title>Phylogenomics of Brevibacillus.</title>
        <authorList>
            <person name="Dunlap C."/>
        </authorList>
    </citation>
    <scope>NUCLEOTIDE SEQUENCE [LARGE SCALE GENOMIC DNA]</scope>
    <source>
        <strain evidence="2 3">JCM 15716</strain>
    </source>
</reference>
<dbReference type="RefSeq" id="WP_122916029.1">
    <property type="nucleotide sequence ID" value="NZ_RHHQ01000003.1"/>
</dbReference>
<evidence type="ECO:0000313" key="3">
    <source>
        <dbReference type="Proteomes" id="UP000271031"/>
    </source>
</evidence>
<dbReference type="Gene3D" id="3.40.630.30">
    <property type="match status" value="1"/>
</dbReference>
<dbReference type="Proteomes" id="UP000271031">
    <property type="component" value="Unassembled WGS sequence"/>
</dbReference>
<dbReference type="OrthoDB" id="9127144at2"/>
<dbReference type="InterPro" id="IPR016181">
    <property type="entry name" value="Acyl_CoA_acyltransferase"/>
</dbReference>
<dbReference type="PANTHER" id="PTHR43617">
    <property type="entry name" value="L-AMINO ACID N-ACETYLTRANSFERASE"/>
    <property type="match status" value="1"/>
</dbReference>
<evidence type="ECO:0000259" key="1">
    <source>
        <dbReference type="PROSITE" id="PS51186"/>
    </source>
</evidence>
<dbReference type="AlphaFoldDB" id="A0A3M8DVW6"/>
<accession>A0A3M8DVW6</accession>
<protein>
    <submittedName>
        <fullName evidence="2">GNAT family N-acetyltransferase</fullName>
    </submittedName>
</protein>
<comment type="caution">
    <text evidence="2">The sequence shown here is derived from an EMBL/GenBank/DDBJ whole genome shotgun (WGS) entry which is preliminary data.</text>
</comment>
<keyword evidence="3" id="KW-1185">Reference proteome</keyword>
<dbReference type="GO" id="GO:0016747">
    <property type="term" value="F:acyltransferase activity, transferring groups other than amino-acyl groups"/>
    <property type="evidence" value="ECO:0007669"/>
    <property type="project" value="InterPro"/>
</dbReference>
<evidence type="ECO:0000313" key="2">
    <source>
        <dbReference type="EMBL" id="RNB92323.1"/>
    </source>
</evidence>
<sequence>MNVSLRSVTRDNWLEAIRLRVSEDQRDFVPAVAVSLAKVHVKPDGDDVDYLPFAIYAGKTMVGFVMHAYVESTTTMYWINGFLIDESQQQKGYGKAALAEMVSYIKNRFAQCKEIRLTVHPHNHAAQKLYQGFGFTDTGDAMDSELVYKLTIDRD</sequence>
<name>A0A3M8DVW6_9BACL</name>
<dbReference type="InterPro" id="IPR050276">
    <property type="entry name" value="MshD_Acetyltransferase"/>
</dbReference>
<dbReference type="SUPFAM" id="SSF55729">
    <property type="entry name" value="Acyl-CoA N-acyltransferases (Nat)"/>
    <property type="match status" value="1"/>
</dbReference>
<gene>
    <name evidence="2" type="ORF">EDM56_01070</name>
</gene>
<dbReference type="InterPro" id="IPR000182">
    <property type="entry name" value="GNAT_dom"/>
</dbReference>
<dbReference type="EMBL" id="RHHQ01000003">
    <property type="protein sequence ID" value="RNB92323.1"/>
    <property type="molecule type" value="Genomic_DNA"/>
</dbReference>
<organism evidence="2 3">
    <name type="scientific">Brevibacillus fluminis</name>
    <dbReference type="NCBI Taxonomy" id="511487"/>
    <lineage>
        <taxon>Bacteria</taxon>
        <taxon>Bacillati</taxon>
        <taxon>Bacillota</taxon>
        <taxon>Bacilli</taxon>
        <taxon>Bacillales</taxon>
        <taxon>Paenibacillaceae</taxon>
        <taxon>Brevibacillus</taxon>
    </lineage>
</organism>
<dbReference type="CDD" id="cd04301">
    <property type="entry name" value="NAT_SF"/>
    <property type="match status" value="1"/>
</dbReference>
<feature type="domain" description="N-acetyltransferase" evidence="1">
    <location>
        <begin position="3"/>
        <end position="153"/>
    </location>
</feature>
<dbReference type="Pfam" id="PF00583">
    <property type="entry name" value="Acetyltransf_1"/>
    <property type="match status" value="1"/>
</dbReference>
<keyword evidence="2" id="KW-0808">Transferase</keyword>
<dbReference type="PROSITE" id="PS51186">
    <property type="entry name" value="GNAT"/>
    <property type="match status" value="1"/>
</dbReference>